<evidence type="ECO:0000313" key="1">
    <source>
        <dbReference type="EMBL" id="KAG2886539.1"/>
    </source>
</evidence>
<accession>A0A8T1AQ66</accession>
<reference evidence="1" key="1">
    <citation type="submission" date="2018-10" db="EMBL/GenBank/DDBJ databases">
        <title>Effector identification in a new, highly contiguous assembly of the strawberry crown rot pathogen Phytophthora cactorum.</title>
        <authorList>
            <person name="Armitage A.D."/>
            <person name="Nellist C.F."/>
            <person name="Bates H."/>
            <person name="Vickerstaff R.J."/>
            <person name="Harrison R.J."/>
        </authorList>
    </citation>
    <scope>NUCLEOTIDE SEQUENCE</scope>
    <source>
        <strain evidence="1">4040</strain>
    </source>
</reference>
<gene>
    <name evidence="1" type="ORF">PC117_g25358</name>
</gene>
<organism evidence="1 2">
    <name type="scientific">Phytophthora cactorum</name>
    <dbReference type="NCBI Taxonomy" id="29920"/>
    <lineage>
        <taxon>Eukaryota</taxon>
        <taxon>Sar</taxon>
        <taxon>Stramenopiles</taxon>
        <taxon>Oomycota</taxon>
        <taxon>Peronosporomycetes</taxon>
        <taxon>Peronosporales</taxon>
        <taxon>Peronosporaceae</taxon>
        <taxon>Phytophthora</taxon>
    </lineage>
</organism>
<comment type="caution">
    <text evidence="1">The sequence shown here is derived from an EMBL/GenBank/DDBJ whole genome shotgun (WGS) entry which is preliminary data.</text>
</comment>
<dbReference type="Proteomes" id="UP000736787">
    <property type="component" value="Unassembled WGS sequence"/>
</dbReference>
<protein>
    <submittedName>
        <fullName evidence="1">Uncharacterized protein</fullName>
    </submittedName>
</protein>
<dbReference type="EMBL" id="RCMK01001942">
    <property type="protein sequence ID" value="KAG2886539.1"/>
    <property type="molecule type" value="Genomic_DNA"/>
</dbReference>
<name>A0A8T1AQ66_9STRA</name>
<proteinExistence type="predicted"/>
<evidence type="ECO:0000313" key="2">
    <source>
        <dbReference type="Proteomes" id="UP000736787"/>
    </source>
</evidence>
<sequence length="66" mass="7207">MTTASTMRSSRWRADTKTANRVSRMGHATAISEVKGERSPQTGGFRRWMDVRLGTAGDGLAPNPTK</sequence>
<dbReference type="AlphaFoldDB" id="A0A8T1AQ66"/>